<dbReference type="PROSITE" id="PS50977">
    <property type="entry name" value="HTH_TETR_2"/>
    <property type="match status" value="1"/>
</dbReference>
<dbReference type="Pfam" id="PF00440">
    <property type="entry name" value="TetR_N"/>
    <property type="match status" value="1"/>
</dbReference>
<feature type="DNA-binding region" description="H-T-H motif" evidence="4">
    <location>
        <begin position="29"/>
        <end position="48"/>
    </location>
</feature>
<dbReference type="Gene3D" id="1.10.357.10">
    <property type="entry name" value="Tetracycline Repressor, domain 2"/>
    <property type="match status" value="1"/>
</dbReference>
<protein>
    <recommendedName>
        <fullName evidence="6">HTH tetR-type domain-containing protein</fullName>
    </recommendedName>
</protein>
<organism evidence="7 8">
    <name type="scientific">Cryobacterium roopkundense</name>
    <dbReference type="NCBI Taxonomy" id="1001240"/>
    <lineage>
        <taxon>Bacteria</taxon>
        <taxon>Bacillati</taxon>
        <taxon>Actinomycetota</taxon>
        <taxon>Actinomycetes</taxon>
        <taxon>Micrococcales</taxon>
        <taxon>Microbacteriaceae</taxon>
        <taxon>Cryobacterium</taxon>
    </lineage>
</organism>
<comment type="caution">
    <text evidence="7">The sequence shown here is derived from an EMBL/GenBank/DDBJ whole genome shotgun (WGS) entry which is preliminary data.</text>
</comment>
<dbReference type="PANTHER" id="PTHR30055">
    <property type="entry name" value="HTH-TYPE TRANSCRIPTIONAL REGULATOR RUTR"/>
    <property type="match status" value="1"/>
</dbReference>
<dbReference type="PRINTS" id="PR00455">
    <property type="entry name" value="HTHTETR"/>
</dbReference>
<dbReference type="InterPro" id="IPR041490">
    <property type="entry name" value="KstR2_TetR_C"/>
</dbReference>
<dbReference type="SUPFAM" id="SSF48498">
    <property type="entry name" value="Tetracyclin repressor-like, C-terminal domain"/>
    <property type="match status" value="1"/>
</dbReference>
<evidence type="ECO:0000256" key="1">
    <source>
        <dbReference type="ARBA" id="ARBA00023015"/>
    </source>
</evidence>
<gene>
    <name evidence="7" type="ORF">GY21_11155</name>
</gene>
<evidence type="ECO:0000313" key="7">
    <source>
        <dbReference type="EMBL" id="KGJ73462.1"/>
    </source>
</evidence>
<evidence type="ECO:0000259" key="6">
    <source>
        <dbReference type="PROSITE" id="PS50977"/>
    </source>
</evidence>
<accession>A0A099J7I1</accession>
<evidence type="ECO:0000256" key="3">
    <source>
        <dbReference type="ARBA" id="ARBA00023163"/>
    </source>
</evidence>
<evidence type="ECO:0000313" key="8">
    <source>
        <dbReference type="Proteomes" id="UP000029864"/>
    </source>
</evidence>
<keyword evidence="2 4" id="KW-0238">DNA-binding</keyword>
<dbReference type="EMBL" id="JPXF01000043">
    <property type="protein sequence ID" value="KGJ73462.1"/>
    <property type="molecule type" value="Genomic_DNA"/>
</dbReference>
<evidence type="ECO:0000256" key="4">
    <source>
        <dbReference type="PROSITE-ProRule" id="PRU00335"/>
    </source>
</evidence>
<evidence type="ECO:0000256" key="2">
    <source>
        <dbReference type="ARBA" id="ARBA00023125"/>
    </source>
</evidence>
<keyword evidence="1" id="KW-0805">Transcription regulation</keyword>
<evidence type="ECO:0000256" key="5">
    <source>
        <dbReference type="SAM" id="MobiDB-lite"/>
    </source>
</evidence>
<reference evidence="7 8" key="1">
    <citation type="submission" date="2014-08" db="EMBL/GenBank/DDBJ databases">
        <authorList>
            <person name="Sisinthy S."/>
        </authorList>
    </citation>
    <scope>NUCLEOTIDE SEQUENCE [LARGE SCALE GENOMIC DNA]</scope>
    <source>
        <strain evidence="7 8">RuG17</strain>
    </source>
</reference>
<keyword evidence="8" id="KW-1185">Reference proteome</keyword>
<sequence>MSTHMNDTEIRIFESARVLFNEWGYTSMTLRQIAKDVGIEVQSIYNYTSSKQALVEKLVRTGTAELHSSVVDAIASAEPAPTARLRAAMQAHVLHYLSSASVVVFFRDSLVHFDSDTRSSLLLLLKEYEQLFKDILREGIATGAFRELDVTPTTYAILGMGDSVTNWWRAGGRLGAPELSELYGELAVQMVSCTPADAGLRVPPTPTPALYPESKENDSA</sequence>
<dbReference type="InterPro" id="IPR009057">
    <property type="entry name" value="Homeodomain-like_sf"/>
</dbReference>
<dbReference type="Pfam" id="PF17932">
    <property type="entry name" value="TetR_C_24"/>
    <property type="match status" value="1"/>
</dbReference>
<proteinExistence type="predicted"/>
<feature type="domain" description="HTH tetR-type" evidence="6">
    <location>
        <begin position="6"/>
        <end position="66"/>
    </location>
</feature>
<dbReference type="GO" id="GO:0000976">
    <property type="term" value="F:transcription cis-regulatory region binding"/>
    <property type="evidence" value="ECO:0007669"/>
    <property type="project" value="TreeGrafter"/>
</dbReference>
<name>A0A099J7I1_9MICO</name>
<dbReference type="InterPro" id="IPR050109">
    <property type="entry name" value="HTH-type_TetR-like_transc_reg"/>
</dbReference>
<dbReference type="Proteomes" id="UP000029864">
    <property type="component" value="Unassembled WGS sequence"/>
</dbReference>
<dbReference type="GO" id="GO:0003700">
    <property type="term" value="F:DNA-binding transcription factor activity"/>
    <property type="evidence" value="ECO:0007669"/>
    <property type="project" value="TreeGrafter"/>
</dbReference>
<dbReference type="AlphaFoldDB" id="A0A099J7I1"/>
<dbReference type="InterPro" id="IPR036271">
    <property type="entry name" value="Tet_transcr_reg_TetR-rel_C_sf"/>
</dbReference>
<feature type="region of interest" description="Disordered" evidence="5">
    <location>
        <begin position="198"/>
        <end position="220"/>
    </location>
</feature>
<dbReference type="eggNOG" id="COG1309">
    <property type="taxonomic scope" value="Bacteria"/>
</dbReference>
<dbReference type="SUPFAM" id="SSF46689">
    <property type="entry name" value="Homeodomain-like"/>
    <property type="match status" value="1"/>
</dbReference>
<dbReference type="PANTHER" id="PTHR30055:SF234">
    <property type="entry name" value="HTH-TYPE TRANSCRIPTIONAL REGULATOR BETI"/>
    <property type="match status" value="1"/>
</dbReference>
<dbReference type="InterPro" id="IPR001647">
    <property type="entry name" value="HTH_TetR"/>
</dbReference>
<keyword evidence="3" id="KW-0804">Transcription</keyword>
<dbReference type="STRING" id="1001240.GY21_11155"/>